<accession>A0A183BAU2</accession>
<name>A0A183BAU2_9TREM</name>
<proteinExistence type="predicted"/>
<dbReference type="AlphaFoldDB" id="A0A183BAU2"/>
<sequence length="312" mass="35586">LITNVYCDDEKDAKNMTYLYFQMPNTMPIKDQLSQRTGFLPGTIGSRLLPVIWPPTGKMAPVSPITLYRSNRVQSQTVEDYCQSKEVLDFSQVTEFIHWFIRQKLKARLVASKSNDLNEKFIRPFIATVPTARSEFVTFYCMLRKTPQVSLTAKNQLKITLTSQSDLYRFCPSPCASREGPGMGSAERAQLTRFTKPCSYPANNFPFISRKCTEEGQAIWREQLKTCQIRLYMEDHVATLGKSKDPELYRAAKLGLVKVVDCVREGTQYIGGVSWDSDSSGEEVIRSSHQALRCVCKPQYYGTRCDKVEIFL</sequence>
<reference evidence="1" key="1">
    <citation type="submission" date="2016-06" db="UniProtKB">
        <authorList>
            <consortium name="WormBaseParasite"/>
        </authorList>
    </citation>
    <scope>IDENTIFICATION</scope>
</reference>
<protein>
    <submittedName>
        <fullName evidence="1">EGF-like domain-containing protein</fullName>
    </submittedName>
</protein>
<organism evidence="1">
    <name type="scientific">Echinostoma caproni</name>
    <dbReference type="NCBI Taxonomy" id="27848"/>
    <lineage>
        <taxon>Eukaryota</taxon>
        <taxon>Metazoa</taxon>
        <taxon>Spiralia</taxon>
        <taxon>Lophotrochozoa</taxon>
        <taxon>Platyhelminthes</taxon>
        <taxon>Trematoda</taxon>
        <taxon>Digenea</taxon>
        <taxon>Plagiorchiida</taxon>
        <taxon>Echinostomata</taxon>
        <taxon>Echinostomatoidea</taxon>
        <taxon>Echinostomatidae</taxon>
        <taxon>Echinostoma</taxon>
    </lineage>
</organism>
<dbReference type="WBParaSite" id="ECPE_0001637001-mRNA-1">
    <property type="protein sequence ID" value="ECPE_0001637001-mRNA-1"/>
    <property type="gene ID" value="ECPE_0001637001"/>
</dbReference>
<evidence type="ECO:0000313" key="1">
    <source>
        <dbReference type="WBParaSite" id="ECPE_0001637001-mRNA-1"/>
    </source>
</evidence>